<evidence type="ECO:0000256" key="9">
    <source>
        <dbReference type="ARBA" id="ARBA00023163"/>
    </source>
</evidence>
<feature type="region of interest" description="Disordered" evidence="12">
    <location>
        <begin position="927"/>
        <end position="960"/>
    </location>
</feature>
<keyword evidence="6" id="KW-0862">Zinc</keyword>
<dbReference type="GO" id="GO:0005634">
    <property type="term" value="C:nucleus"/>
    <property type="evidence" value="ECO:0007669"/>
    <property type="project" value="UniProtKB-SubCell"/>
</dbReference>
<feature type="compositionally biased region" description="Basic residues" evidence="12">
    <location>
        <begin position="765"/>
        <end position="774"/>
    </location>
</feature>
<dbReference type="FunFam" id="3.30.160.60:FF:000056">
    <property type="entry name" value="Zinc finger and SCAN domain-containing 20"/>
    <property type="match status" value="1"/>
</dbReference>
<feature type="domain" description="C2H2-type" evidence="13">
    <location>
        <begin position="587"/>
        <end position="614"/>
    </location>
</feature>
<dbReference type="SUPFAM" id="SSF57667">
    <property type="entry name" value="beta-beta-alpha zinc fingers"/>
    <property type="match status" value="9"/>
</dbReference>
<feature type="domain" description="C2H2-type" evidence="13">
    <location>
        <begin position="1164"/>
        <end position="1191"/>
    </location>
</feature>
<feature type="domain" description="C2H2-type" evidence="13">
    <location>
        <begin position="357"/>
        <end position="384"/>
    </location>
</feature>
<dbReference type="PANTHER" id="PTHR24377">
    <property type="entry name" value="IP01015P-RELATED"/>
    <property type="match status" value="1"/>
</dbReference>
<evidence type="ECO:0000256" key="10">
    <source>
        <dbReference type="ARBA" id="ARBA00023242"/>
    </source>
</evidence>
<proteinExistence type="inferred from homology"/>
<feature type="region of interest" description="Disordered" evidence="12">
    <location>
        <begin position="193"/>
        <end position="221"/>
    </location>
</feature>
<dbReference type="RefSeq" id="XP_054849983.1">
    <property type="nucleotide sequence ID" value="XM_054994008.1"/>
</dbReference>
<feature type="domain" description="C2H2-type" evidence="13">
    <location>
        <begin position="668"/>
        <end position="695"/>
    </location>
</feature>
<feature type="compositionally biased region" description="Basic residues" evidence="12">
    <location>
        <begin position="453"/>
        <end position="464"/>
    </location>
</feature>
<dbReference type="FunFam" id="3.30.160.60:FF:000100">
    <property type="entry name" value="Zinc finger 45-like"/>
    <property type="match status" value="1"/>
</dbReference>
<feature type="region of interest" description="Disordered" evidence="12">
    <location>
        <begin position="380"/>
        <end position="402"/>
    </location>
</feature>
<feature type="region of interest" description="Disordered" evidence="12">
    <location>
        <begin position="1186"/>
        <end position="1211"/>
    </location>
</feature>
<feature type="region of interest" description="Disordered" evidence="12">
    <location>
        <begin position="301"/>
        <end position="320"/>
    </location>
</feature>
<dbReference type="InterPro" id="IPR013087">
    <property type="entry name" value="Znf_C2H2_type"/>
</dbReference>
<reference evidence="15" key="1">
    <citation type="submission" date="2025-08" db="UniProtKB">
        <authorList>
            <consortium name="RefSeq"/>
        </authorList>
    </citation>
    <scope>IDENTIFICATION</scope>
    <source>
        <tissue evidence="15">Blood</tissue>
    </source>
</reference>
<gene>
    <name evidence="15" type="primary">LOC129339429</name>
</gene>
<feature type="domain" description="C2H2-type" evidence="13">
    <location>
        <begin position="275"/>
        <end position="302"/>
    </location>
</feature>
<keyword evidence="14" id="KW-1185">Reference proteome</keyword>
<keyword evidence="3" id="KW-0479">Metal-binding</keyword>
<evidence type="ECO:0000313" key="14">
    <source>
        <dbReference type="Proteomes" id="UP001190640"/>
    </source>
</evidence>
<feature type="compositionally biased region" description="Polar residues" evidence="12">
    <location>
        <begin position="692"/>
        <end position="701"/>
    </location>
</feature>
<feature type="compositionally biased region" description="Basic and acidic residues" evidence="12">
    <location>
        <begin position="385"/>
        <end position="394"/>
    </location>
</feature>
<comment type="subcellular location">
    <subcellularLocation>
        <location evidence="1">Nucleus</location>
    </subcellularLocation>
</comment>
<dbReference type="PROSITE" id="PS00028">
    <property type="entry name" value="ZINC_FINGER_C2H2_1"/>
    <property type="match status" value="14"/>
</dbReference>
<evidence type="ECO:0000256" key="7">
    <source>
        <dbReference type="ARBA" id="ARBA00023015"/>
    </source>
</evidence>
<feature type="compositionally biased region" description="Polar residues" evidence="12">
    <location>
        <begin position="937"/>
        <end position="960"/>
    </location>
</feature>
<feature type="region of interest" description="Disordered" evidence="12">
    <location>
        <begin position="846"/>
        <end position="868"/>
    </location>
</feature>
<evidence type="ECO:0000256" key="5">
    <source>
        <dbReference type="ARBA" id="ARBA00022771"/>
    </source>
</evidence>
<evidence type="ECO:0000256" key="12">
    <source>
        <dbReference type="SAM" id="MobiDB-lite"/>
    </source>
</evidence>
<keyword evidence="7" id="KW-0805">Transcription regulation</keyword>
<feature type="compositionally biased region" description="Low complexity" evidence="12">
    <location>
        <begin position="16"/>
        <end position="43"/>
    </location>
</feature>
<evidence type="ECO:0000256" key="4">
    <source>
        <dbReference type="ARBA" id="ARBA00022737"/>
    </source>
</evidence>
<feature type="domain" description="C2H2-type" evidence="13">
    <location>
        <begin position="907"/>
        <end position="934"/>
    </location>
</feature>
<dbReference type="PROSITE" id="PS50157">
    <property type="entry name" value="ZINC_FINGER_C2H2_2"/>
    <property type="match status" value="15"/>
</dbReference>
<evidence type="ECO:0000256" key="6">
    <source>
        <dbReference type="ARBA" id="ARBA00022833"/>
    </source>
</evidence>
<dbReference type="FunFam" id="3.30.160.60:FF:000340">
    <property type="entry name" value="zinc finger protein 473 isoform X1"/>
    <property type="match status" value="2"/>
</dbReference>
<feature type="compositionally biased region" description="Basic residues" evidence="12">
    <location>
        <begin position="927"/>
        <end position="936"/>
    </location>
</feature>
<dbReference type="FunFam" id="3.30.160.60:FF:001840">
    <property type="entry name" value="Paternally-expressed gene 3 protein"/>
    <property type="match status" value="1"/>
</dbReference>
<dbReference type="GO" id="GO:0008270">
    <property type="term" value="F:zinc ion binding"/>
    <property type="evidence" value="ECO:0007669"/>
    <property type="project" value="UniProtKB-KW"/>
</dbReference>
<evidence type="ECO:0000259" key="13">
    <source>
        <dbReference type="PROSITE" id="PS50157"/>
    </source>
</evidence>
<dbReference type="Pfam" id="PF00096">
    <property type="entry name" value="zf-C2H2"/>
    <property type="match status" value="7"/>
</dbReference>
<accession>A0AA97K4P9</accession>
<keyword evidence="9" id="KW-0804">Transcription</keyword>
<feature type="compositionally biased region" description="Polar residues" evidence="12">
    <location>
        <begin position="465"/>
        <end position="478"/>
    </location>
</feature>
<dbReference type="GO" id="GO:0003677">
    <property type="term" value="F:DNA binding"/>
    <property type="evidence" value="ECO:0007669"/>
    <property type="project" value="UniProtKB-KW"/>
</dbReference>
<sequence length="1476" mass="165351">MAGSEETRLPASPPVGRLAAPARQAARQPASPLASPLPGAQQRRAGKARGKATRFPARLSTAFRTARVYISAGKRAGSAGKASSEASRFPARLPTTFSTARVPGSSGKAAERCLAAPARFPARLPTVFRAARLPSSASIGPGRRAARWPAFLLASQLPCLSGRLAVPARTLEDLEEMDALEPPLYGQIRAEEGSGDLEETNKLPSHETVELKDSSVQSRQSPEKAVAIQEYHHESDEVMALVHLQAKKTCIVNEEAFSQSQKPTTHQRYQHEKMLLCDQCGKEFWYPSNFSQHQCVYSRQKAVKQTQPPSEPSEPHIPSSLEPALENVEDRLTNCSKGSSQNSEVMTDQRTYCRRLYLCDQCGKAFQYLSDLACHQGVHSRKKATKQDQSKSEADSPSLLEPTPVVLQMESMSMNSKSAKTMIGQSTHRKKLHFCDQRGKDWWRPWELAQHQRVHSRQRLRKQGQSRSKADTPSQALQVENMSINSRKALSQNSKVMSNQSTHCRRRYLCDQCGKDFRDFSDLARHQRVHSRQNAAKQGRSPPKVDSSALVEPTPLALRMENTFTSNGLSQNSQVTTDQISHRRKLHICDHCGKVFKYRSVLAQHLRVHSRQNVAKRGQSPSEVDNPYLVEPTPLALQMENAFTNTSKGRSQISKVTTDQSSHCRKLYLCDHCGKDFRYPSDLARHQRVHSRQNAAKQGQSPPKVDSPPLVAPTPLALQMEITFTSKGRSQNSQVTTDQSSHCRKLYLCDHCGKDFRYPSDLARHQRVHSRQKAAKQGQSPPKVDSPPLVTPTLLALQMENTFTSNRLSQNSQVTTDQSSHCRKLHLCDHCGKGFWYPSHLARHQHVHSRQKAAKQGQSPPKVDSPTIVEPTPLALQMENTFTNTCNGLSQNSQVSTDQSSHSRKLHLCDHCGKVFKYRSVLAQHLRVHSRQKGTKHGQSQSERHSSTPSTPQEDSMNSNKILHKNTKVMTVQRIHPTKQHICKHCGKCFKWPSDLARHQCRVHKRFEWLAKEDDPNLLASAAIPLKAARTLTGYHKPFSHNSKLMTDQSPLTKQSYLCSKCGKKFLWLSHLTRHKRTHLRRKKIKQRESSSDKCSRPVPIPKLLQGENELANLSEAMNPSYLLMADQSTHTEKPYLCDQCGEGFSWSSELIQHEYTHLRERPYDCLTCGRQFKRHVQLVRHHKWHEESQEEGEEGESFQNMHWGNDPGEHVPMELPQDLPPEKNGELYKILASPAACECGACDTGTNDRSELLPGNNVWEIGLNGHPHLLSLPQACECGCCESNGEGGAEPPLQAEVTSNVMPVSVVSPCETITTVPAVPAASPGAPGHVAHMLEEEASTANMAINSVAPPPDLDSLDPEWLPSPRSRLRKQVRSSVQGAKPHSCPVCSKRFRLAEYLTKHLNVHRPGKPYHCIICGMRFGRRSYLLKHCKLHTVGSAHVCPYCGCIFSQRAYLRKHMHIHTGQEWSFPQDASPT</sequence>
<protein>
    <submittedName>
        <fullName evidence="15">Zinc finger protein 729-like</fullName>
    </submittedName>
</protein>
<keyword evidence="10" id="KW-0539">Nucleus</keyword>
<feature type="region of interest" description="Disordered" evidence="12">
    <location>
        <begin position="1"/>
        <end position="57"/>
    </location>
</feature>
<evidence type="ECO:0000256" key="3">
    <source>
        <dbReference type="ARBA" id="ARBA00022723"/>
    </source>
</evidence>
<dbReference type="SMART" id="SM00355">
    <property type="entry name" value="ZnF_C2H2"/>
    <property type="match status" value="15"/>
</dbReference>
<feature type="domain" description="C2H2-type" evidence="13">
    <location>
        <begin position="981"/>
        <end position="1004"/>
    </location>
</feature>
<dbReference type="FunFam" id="3.30.160.60:FF:000446">
    <property type="entry name" value="Zinc finger protein"/>
    <property type="match status" value="1"/>
</dbReference>
<evidence type="ECO:0000256" key="2">
    <source>
        <dbReference type="ARBA" id="ARBA00006991"/>
    </source>
</evidence>
<evidence type="ECO:0000256" key="11">
    <source>
        <dbReference type="PROSITE-ProRule" id="PRU00042"/>
    </source>
</evidence>
<dbReference type="Proteomes" id="UP001190640">
    <property type="component" value="Chromosome 12"/>
</dbReference>
<name>A0AA97K4P9_EUBMA</name>
<dbReference type="FunFam" id="3.30.160.60:FF:001228">
    <property type="entry name" value="Zinc finger protein 236"/>
    <property type="match status" value="1"/>
</dbReference>
<dbReference type="InterPro" id="IPR050826">
    <property type="entry name" value="Krueppel_C2H2_ZnFinger"/>
</dbReference>
<comment type="similarity">
    <text evidence="2">Belongs to the krueppel C2H2-type zinc-finger protein family.</text>
</comment>
<dbReference type="InterPro" id="IPR036236">
    <property type="entry name" value="Znf_C2H2_sf"/>
</dbReference>
<feature type="region of interest" description="Disordered" evidence="12">
    <location>
        <begin position="685"/>
        <end position="709"/>
    </location>
</feature>
<feature type="domain" description="C2H2-type" evidence="13">
    <location>
        <begin position="1412"/>
        <end position="1435"/>
    </location>
</feature>
<feature type="domain" description="C2H2-type" evidence="13">
    <location>
        <begin position="747"/>
        <end position="774"/>
    </location>
</feature>
<feature type="compositionally biased region" description="Basic and acidic residues" evidence="12">
    <location>
        <begin position="199"/>
        <end position="213"/>
    </location>
</feature>
<evidence type="ECO:0000313" key="15">
    <source>
        <dbReference type="RefSeq" id="XP_054849983.1"/>
    </source>
</evidence>
<keyword evidence="4" id="KW-0677">Repeat</keyword>
<feature type="domain" description="C2H2-type" evidence="13">
    <location>
        <begin position="826"/>
        <end position="853"/>
    </location>
</feature>
<evidence type="ECO:0000256" key="8">
    <source>
        <dbReference type="ARBA" id="ARBA00023125"/>
    </source>
</evidence>
<feature type="domain" description="C2H2-type" evidence="13">
    <location>
        <begin position="1057"/>
        <end position="1084"/>
    </location>
</feature>
<dbReference type="Gene3D" id="3.30.160.60">
    <property type="entry name" value="Classic Zinc Finger"/>
    <property type="match status" value="14"/>
</dbReference>
<keyword evidence="8" id="KW-0238">DNA-binding</keyword>
<evidence type="ECO:0000256" key="1">
    <source>
        <dbReference type="ARBA" id="ARBA00004123"/>
    </source>
</evidence>
<dbReference type="GeneID" id="129339429"/>
<feature type="region of interest" description="Disordered" evidence="12">
    <location>
        <begin position="453"/>
        <end position="478"/>
    </location>
</feature>
<feature type="domain" description="C2H2-type" evidence="13">
    <location>
        <begin position="1440"/>
        <end position="1467"/>
    </location>
</feature>
<feature type="domain" description="C2H2-type" evidence="13">
    <location>
        <begin position="508"/>
        <end position="535"/>
    </location>
</feature>
<feature type="region of interest" description="Disordered" evidence="12">
    <location>
        <begin position="764"/>
        <end position="787"/>
    </location>
</feature>
<feature type="domain" description="C2H2-type" evidence="13">
    <location>
        <begin position="1384"/>
        <end position="1411"/>
    </location>
</feature>
<organism evidence="14 15">
    <name type="scientific">Eublepharis macularius</name>
    <name type="common">Leopard gecko</name>
    <name type="synonym">Cyrtodactylus macularius</name>
    <dbReference type="NCBI Taxonomy" id="481883"/>
    <lineage>
        <taxon>Eukaryota</taxon>
        <taxon>Metazoa</taxon>
        <taxon>Chordata</taxon>
        <taxon>Craniata</taxon>
        <taxon>Vertebrata</taxon>
        <taxon>Euteleostomi</taxon>
        <taxon>Lepidosauria</taxon>
        <taxon>Squamata</taxon>
        <taxon>Bifurcata</taxon>
        <taxon>Gekkota</taxon>
        <taxon>Eublepharidae</taxon>
        <taxon>Eublepharinae</taxon>
        <taxon>Eublepharis</taxon>
    </lineage>
</organism>
<feature type="domain" description="C2H2-type" evidence="13">
    <location>
        <begin position="1136"/>
        <end position="1163"/>
    </location>
</feature>
<dbReference type="KEGG" id="emc:129339429"/>
<keyword evidence="5 11" id="KW-0863">Zinc-finger</keyword>